<evidence type="ECO:0000313" key="6">
    <source>
        <dbReference type="EMBL" id="MDJ1481652.1"/>
    </source>
</evidence>
<organism evidence="6 7">
    <name type="scientific">Xanthocytophaga flava</name>
    <dbReference type="NCBI Taxonomy" id="3048013"/>
    <lineage>
        <taxon>Bacteria</taxon>
        <taxon>Pseudomonadati</taxon>
        <taxon>Bacteroidota</taxon>
        <taxon>Cytophagia</taxon>
        <taxon>Cytophagales</taxon>
        <taxon>Rhodocytophagaceae</taxon>
        <taxon>Xanthocytophaga</taxon>
    </lineage>
</organism>
<evidence type="ECO:0000256" key="4">
    <source>
        <dbReference type="ARBA" id="ARBA00023136"/>
    </source>
</evidence>
<gene>
    <name evidence="6" type="ORF">QNI16_14220</name>
</gene>
<feature type="transmembrane region" description="Helical" evidence="5">
    <location>
        <begin position="7"/>
        <end position="25"/>
    </location>
</feature>
<sequence length="133" mass="14541">MKKLKIIYWVITGIMVAMLGLGSIFDAISAPEAVAYVTKLGYPAYIVPFLGVAKLLGIIAILIPGYPRIKEWAYAGLTFDLLGALYSHISNGDPASTWIFIFIPILLVAGSYIFYHKLQEVAKGETATYAPQL</sequence>
<dbReference type="Pfam" id="PF13564">
    <property type="entry name" value="DoxX_2"/>
    <property type="match status" value="1"/>
</dbReference>
<dbReference type="PIRSF" id="PIRSF030066">
    <property type="entry name" value="UCP030066"/>
    <property type="match status" value="1"/>
</dbReference>
<dbReference type="Proteomes" id="UP001241110">
    <property type="component" value="Unassembled WGS sequence"/>
</dbReference>
<dbReference type="RefSeq" id="WP_313979703.1">
    <property type="nucleotide sequence ID" value="NZ_JASJOS010000005.1"/>
</dbReference>
<comment type="subcellular location">
    <subcellularLocation>
        <location evidence="1">Membrane</location>
        <topology evidence="1">Multi-pass membrane protein</topology>
    </subcellularLocation>
</comment>
<feature type="transmembrane region" description="Helical" evidence="5">
    <location>
        <begin position="95"/>
        <end position="115"/>
    </location>
</feature>
<keyword evidence="4 5" id="KW-0472">Membrane</keyword>
<evidence type="ECO:0000256" key="5">
    <source>
        <dbReference type="SAM" id="Phobius"/>
    </source>
</evidence>
<keyword evidence="2 5" id="KW-0812">Transmembrane</keyword>
<keyword evidence="3 5" id="KW-1133">Transmembrane helix</keyword>
<dbReference type="GO" id="GO:0016020">
    <property type="term" value="C:membrane"/>
    <property type="evidence" value="ECO:0007669"/>
    <property type="project" value="UniProtKB-SubCell"/>
</dbReference>
<evidence type="ECO:0000256" key="2">
    <source>
        <dbReference type="ARBA" id="ARBA00022692"/>
    </source>
</evidence>
<proteinExistence type="predicted"/>
<feature type="transmembrane region" description="Helical" evidence="5">
    <location>
        <begin position="45"/>
        <end position="65"/>
    </location>
</feature>
<reference evidence="6" key="1">
    <citation type="submission" date="2023-05" db="EMBL/GenBank/DDBJ databases">
        <authorList>
            <person name="Zhang X."/>
        </authorList>
    </citation>
    <scope>NUCLEOTIDE SEQUENCE</scope>
    <source>
        <strain evidence="6">YF14B1</strain>
    </source>
</reference>
<accession>A0AAE3U7J0</accession>
<dbReference type="AlphaFoldDB" id="A0AAE3U7J0"/>
<evidence type="ECO:0000313" key="7">
    <source>
        <dbReference type="Proteomes" id="UP001241110"/>
    </source>
</evidence>
<name>A0AAE3U7J0_9BACT</name>
<evidence type="ECO:0000256" key="1">
    <source>
        <dbReference type="ARBA" id="ARBA00004141"/>
    </source>
</evidence>
<evidence type="ECO:0000256" key="3">
    <source>
        <dbReference type="ARBA" id="ARBA00022989"/>
    </source>
</evidence>
<dbReference type="InterPro" id="IPR032808">
    <property type="entry name" value="DoxX"/>
</dbReference>
<dbReference type="EMBL" id="JASJOS010000005">
    <property type="protein sequence ID" value="MDJ1481652.1"/>
    <property type="molecule type" value="Genomic_DNA"/>
</dbReference>
<protein>
    <submittedName>
        <fullName evidence="6">DoxX family protein</fullName>
    </submittedName>
</protein>
<feature type="transmembrane region" description="Helical" evidence="5">
    <location>
        <begin position="72"/>
        <end position="89"/>
    </location>
</feature>
<dbReference type="InterPro" id="IPR016944">
    <property type="entry name" value="UCP030066"/>
</dbReference>
<comment type="caution">
    <text evidence="6">The sequence shown here is derived from an EMBL/GenBank/DDBJ whole genome shotgun (WGS) entry which is preliminary data.</text>
</comment>